<keyword evidence="2" id="KW-1185">Reference proteome</keyword>
<evidence type="ECO:0000313" key="2">
    <source>
        <dbReference type="Proteomes" id="UP000475862"/>
    </source>
</evidence>
<proteinExistence type="predicted"/>
<sequence length="238" mass="25552">MVASELDDRVLLALSAAVLNRLNALGLLRTSFLNFLLNSSANRLSKSSPPKCVSPAVDFTSNIEPSSICRTETSNVPPPKSNINTFLSPFRFLSRPYAKAAAVGSLIILITFRPAMMPASLVACLCESLKYAGTVMTASVTSRPKYASAVSFIFISTIELISSGANTFCSPLNSTWILGFPQSFTTLNGQCLMSACVFSSSKRRPIKRLASNTVFTGFIATWFLAPSPINRSVSVNAT</sequence>
<comment type="caution">
    <text evidence="1">The sequence shown here is derived from an EMBL/GenBank/DDBJ whole genome shotgun (WGS) entry which is preliminary data.</text>
</comment>
<accession>A0A6G0TU62</accession>
<dbReference type="EMBL" id="VYZN01000015">
    <property type="protein sequence ID" value="KAE9538925.1"/>
    <property type="molecule type" value="Genomic_DNA"/>
</dbReference>
<organism evidence="1 2">
    <name type="scientific">Aphis glycines</name>
    <name type="common">Soybean aphid</name>
    <dbReference type="NCBI Taxonomy" id="307491"/>
    <lineage>
        <taxon>Eukaryota</taxon>
        <taxon>Metazoa</taxon>
        <taxon>Ecdysozoa</taxon>
        <taxon>Arthropoda</taxon>
        <taxon>Hexapoda</taxon>
        <taxon>Insecta</taxon>
        <taxon>Pterygota</taxon>
        <taxon>Neoptera</taxon>
        <taxon>Paraneoptera</taxon>
        <taxon>Hemiptera</taxon>
        <taxon>Sternorrhyncha</taxon>
        <taxon>Aphidomorpha</taxon>
        <taxon>Aphidoidea</taxon>
        <taxon>Aphididae</taxon>
        <taxon>Aphidini</taxon>
        <taxon>Aphis</taxon>
        <taxon>Aphis</taxon>
    </lineage>
</organism>
<name>A0A6G0TU62_APHGL</name>
<protein>
    <submittedName>
        <fullName evidence="1">Uncharacterized protein</fullName>
    </submittedName>
</protein>
<evidence type="ECO:0000313" key="1">
    <source>
        <dbReference type="EMBL" id="KAE9538925.1"/>
    </source>
</evidence>
<gene>
    <name evidence="1" type="ORF">AGLY_005507</name>
</gene>
<dbReference type="Proteomes" id="UP000475862">
    <property type="component" value="Unassembled WGS sequence"/>
</dbReference>
<reference evidence="1 2" key="1">
    <citation type="submission" date="2019-08" db="EMBL/GenBank/DDBJ databases">
        <title>The genome of the soybean aphid Biotype 1, its phylome, world population structure and adaptation to the North American continent.</title>
        <authorList>
            <person name="Giordano R."/>
            <person name="Donthu R.K."/>
            <person name="Hernandez A.G."/>
            <person name="Wright C.L."/>
            <person name="Zimin A.V."/>
        </authorList>
    </citation>
    <scope>NUCLEOTIDE SEQUENCE [LARGE SCALE GENOMIC DNA]</scope>
    <source>
        <tissue evidence="1">Whole aphids</tissue>
    </source>
</reference>
<dbReference type="OrthoDB" id="10262835at2759"/>
<dbReference type="AlphaFoldDB" id="A0A6G0TU62"/>